<dbReference type="AlphaFoldDB" id="A0A4Q9VHG5"/>
<evidence type="ECO:0000259" key="4">
    <source>
        <dbReference type="PROSITE" id="PS50887"/>
    </source>
</evidence>
<comment type="caution">
    <text evidence="5">The sequence shown here is derived from an EMBL/GenBank/DDBJ whole genome shotgun (WGS) entry which is preliminary data.</text>
</comment>
<dbReference type="NCBIfam" id="TIGR00254">
    <property type="entry name" value="GGDEF"/>
    <property type="match status" value="1"/>
</dbReference>
<dbReference type="Proteomes" id="UP000292781">
    <property type="component" value="Unassembled WGS sequence"/>
</dbReference>
<name>A0A4Q9VHG5_9HYPH</name>
<feature type="transmembrane region" description="Helical" evidence="3">
    <location>
        <begin position="47"/>
        <end position="66"/>
    </location>
</feature>
<evidence type="ECO:0000313" key="5">
    <source>
        <dbReference type="EMBL" id="TBW34299.1"/>
    </source>
</evidence>
<feature type="transmembrane region" description="Helical" evidence="3">
    <location>
        <begin position="15"/>
        <end position="35"/>
    </location>
</feature>
<dbReference type="InterPro" id="IPR029787">
    <property type="entry name" value="Nucleotide_cyclase"/>
</dbReference>
<evidence type="ECO:0000256" key="2">
    <source>
        <dbReference type="ARBA" id="ARBA00034247"/>
    </source>
</evidence>
<dbReference type="RefSeq" id="WP_131311138.1">
    <property type="nucleotide sequence ID" value="NZ_SJFN01000035.1"/>
</dbReference>
<keyword evidence="3" id="KW-0812">Transmembrane</keyword>
<gene>
    <name evidence="5" type="ORF">EYW49_18620</name>
</gene>
<evidence type="ECO:0000313" key="6">
    <source>
        <dbReference type="Proteomes" id="UP000292781"/>
    </source>
</evidence>
<dbReference type="SMART" id="SM00267">
    <property type="entry name" value="GGDEF"/>
    <property type="match status" value="1"/>
</dbReference>
<dbReference type="PROSITE" id="PS50887">
    <property type="entry name" value="GGDEF"/>
    <property type="match status" value="1"/>
</dbReference>
<dbReference type="GO" id="GO:0052621">
    <property type="term" value="F:diguanylate cyclase activity"/>
    <property type="evidence" value="ECO:0007669"/>
    <property type="project" value="UniProtKB-EC"/>
</dbReference>
<dbReference type="PANTHER" id="PTHR45138:SF9">
    <property type="entry name" value="DIGUANYLATE CYCLASE DGCM-RELATED"/>
    <property type="match status" value="1"/>
</dbReference>
<evidence type="ECO:0000256" key="3">
    <source>
        <dbReference type="SAM" id="Phobius"/>
    </source>
</evidence>
<keyword evidence="3" id="KW-1133">Transmembrane helix</keyword>
<proteinExistence type="predicted"/>
<dbReference type="EMBL" id="SJFN01000035">
    <property type="protein sequence ID" value="TBW34299.1"/>
    <property type="molecule type" value="Genomic_DNA"/>
</dbReference>
<dbReference type="InterPro" id="IPR000160">
    <property type="entry name" value="GGDEF_dom"/>
</dbReference>
<organism evidence="5 6">
    <name type="scientific">Siculibacillus lacustris</name>
    <dbReference type="NCBI Taxonomy" id="1549641"/>
    <lineage>
        <taxon>Bacteria</taxon>
        <taxon>Pseudomonadati</taxon>
        <taxon>Pseudomonadota</taxon>
        <taxon>Alphaproteobacteria</taxon>
        <taxon>Hyphomicrobiales</taxon>
        <taxon>Ancalomicrobiaceae</taxon>
        <taxon>Siculibacillus</taxon>
    </lineage>
</organism>
<evidence type="ECO:0000256" key="1">
    <source>
        <dbReference type="ARBA" id="ARBA00012528"/>
    </source>
</evidence>
<protein>
    <recommendedName>
        <fullName evidence="1">diguanylate cyclase</fullName>
        <ecNumber evidence="1">2.7.7.65</ecNumber>
    </recommendedName>
</protein>
<reference evidence="5 6" key="1">
    <citation type="submission" date="2019-02" db="EMBL/GenBank/DDBJ databases">
        <title>Siculibacillus lacustris gen. nov., sp. nov., a new rosette-forming bacterium isolated from a freshwater crater lake (Lake St. Ana, Romania).</title>
        <authorList>
            <person name="Felfoldi T."/>
            <person name="Marton Z."/>
            <person name="Szabo A."/>
            <person name="Mentes A."/>
            <person name="Boka K."/>
            <person name="Marialigeti K."/>
            <person name="Mathe I."/>
            <person name="Koncz M."/>
            <person name="Schumann P."/>
            <person name="Toth E."/>
        </authorList>
    </citation>
    <scope>NUCLEOTIDE SEQUENCE [LARGE SCALE GENOMIC DNA]</scope>
    <source>
        <strain evidence="5 6">SA-279</strain>
    </source>
</reference>
<dbReference type="Gene3D" id="3.30.70.270">
    <property type="match status" value="1"/>
</dbReference>
<dbReference type="SUPFAM" id="SSF55073">
    <property type="entry name" value="Nucleotide cyclase"/>
    <property type="match status" value="1"/>
</dbReference>
<feature type="domain" description="GGDEF" evidence="4">
    <location>
        <begin position="112"/>
        <end position="250"/>
    </location>
</feature>
<sequence length="281" mass="31049">MQLASRRSIRSRSDLCLYVARMTIYIVIMASLISISQTWAASPERMLWALLGSGTAAALLSLPITWEFGRMYLDLWDATQSLRDLARTDQQTGLYNNRSFIEAVEERLALGRRIALVLGDLDRFKAVNDLHGHQSGDEVIARVGAEMRALFGDGAVIGRMGGEEFAAAIDCPFGDPEMARNHVATFAEELRRRIAAIRIPSEAGTIAPTISIGIARSEVPRGFSALYGRADKALYVAKAAGRNRVVDQDDVDLGDAARLTRLRDDIDRRESGEQLQAVRWL</sequence>
<keyword evidence="3" id="KW-0472">Membrane</keyword>
<dbReference type="CDD" id="cd01949">
    <property type="entry name" value="GGDEF"/>
    <property type="match status" value="1"/>
</dbReference>
<comment type="catalytic activity">
    <reaction evidence="2">
        <text>2 GTP = 3',3'-c-di-GMP + 2 diphosphate</text>
        <dbReference type="Rhea" id="RHEA:24898"/>
        <dbReference type="ChEBI" id="CHEBI:33019"/>
        <dbReference type="ChEBI" id="CHEBI:37565"/>
        <dbReference type="ChEBI" id="CHEBI:58805"/>
        <dbReference type="EC" id="2.7.7.65"/>
    </reaction>
</comment>
<dbReference type="OrthoDB" id="9812260at2"/>
<dbReference type="InterPro" id="IPR043128">
    <property type="entry name" value="Rev_trsase/Diguanyl_cyclase"/>
</dbReference>
<accession>A0A4Q9VHG5</accession>
<dbReference type="InterPro" id="IPR050469">
    <property type="entry name" value="Diguanylate_Cyclase"/>
</dbReference>
<keyword evidence="6" id="KW-1185">Reference proteome</keyword>
<dbReference type="EC" id="2.7.7.65" evidence="1"/>
<dbReference type="Pfam" id="PF00990">
    <property type="entry name" value="GGDEF"/>
    <property type="match status" value="1"/>
</dbReference>
<dbReference type="PANTHER" id="PTHR45138">
    <property type="entry name" value="REGULATORY COMPONENTS OF SENSORY TRANSDUCTION SYSTEM"/>
    <property type="match status" value="1"/>
</dbReference>